<reference evidence="3 4" key="1">
    <citation type="journal article" date="2008" name="Int. J. Syst. Evol. Microbiol.">
        <title>Neptunomonas japonica sp. nov., an Osedax japonicus symbiont-like bacterium isolated from sediment adjacent to sperm whale carcasses off Kagoshima, Japan.</title>
        <authorList>
            <person name="Miyazaki M."/>
            <person name="Nogi Y."/>
            <person name="Fujiwara Y."/>
            <person name="Kawato M."/>
            <person name="Kubokawa K."/>
            <person name="Horikoshi K."/>
        </authorList>
    </citation>
    <scope>NUCLEOTIDE SEQUENCE [LARGE SCALE GENOMIC DNA]</scope>
    <source>
        <strain evidence="3 4">JAMM 1380</strain>
    </source>
</reference>
<feature type="chain" id="PRO_5032856628" description="DUF302 domain-containing protein" evidence="1">
    <location>
        <begin position="21"/>
        <end position="150"/>
    </location>
</feature>
<accession>A0A7R6PF47</accession>
<dbReference type="AlphaFoldDB" id="A0A7R6PF47"/>
<evidence type="ECO:0000313" key="3">
    <source>
        <dbReference type="EMBL" id="BBB31404.1"/>
    </source>
</evidence>
<keyword evidence="1" id="KW-0732">Signal</keyword>
<dbReference type="PANTHER" id="PTHR38342">
    <property type="entry name" value="SLR5037 PROTEIN"/>
    <property type="match status" value="1"/>
</dbReference>
<dbReference type="Pfam" id="PF03625">
    <property type="entry name" value="DUF302"/>
    <property type="match status" value="1"/>
</dbReference>
<dbReference type="RefSeq" id="WP_201348484.1">
    <property type="nucleotide sequence ID" value="NZ_AP014546.1"/>
</dbReference>
<dbReference type="InterPro" id="IPR005180">
    <property type="entry name" value="DUF302"/>
</dbReference>
<protein>
    <recommendedName>
        <fullName evidence="2">DUF302 domain-containing protein</fullName>
    </recommendedName>
</protein>
<sequence>MRKFLLGFIALFSLSSAAIADNGVISVKSAHDVNETANRLEAVLAKKGMNVFARIDHAAGAKKVDMQLRPTELVIFGNPKVGTPLMLCDQSAAIDLPQKALIHEDEAGQVWLSYNNPAYLAKRHQLQECFAVLEQVTGALKHFAKAATQP</sequence>
<proteinExistence type="predicted"/>
<evidence type="ECO:0000259" key="2">
    <source>
        <dbReference type="Pfam" id="PF03625"/>
    </source>
</evidence>
<dbReference type="KEGG" id="njp:NEJAP_3466"/>
<feature type="signal peptide" evidence="1">
    <location>
        <begin position="1"/>
        <end position="20"/>
    </location>
</feature>
<dbReference type="PANTHER" id="PTHR38342:SF2">
    <property type="entry name" value="INNER MEMBRANE OR EXPORTED"/>
    <property type="match status" value="1"/>
</dbReference>
<dbReference type="Gene3D" id="3.30.310.70">
    <property type="entry name" value="TT1751-like domain"/>
    <property type="match status" value="1"/>
</dbReference>
<organism evidence="3 4">
    <name type="scientific">Neptunomonas japonica JAMM 1380</name>
    <dbReference type="NCBI Taxonomy" id="1441457"/>
    <lineage>
        <taxon>Bacteria</taxon>
        <taxon>Pseudomonadati</taxon>
        <taxon>Pseudomonadota</taxon>
        <taxon>Gammaproteobacteria</taxon>
        <taxon>Oceanospirillales</taxon>
        <taxon>Oceanospirillaceae</taxon>
        <taxon>Neptunomonas</taxon>
    </lineage>
</organism>
<evidence type="ECO:0000313" key="4">
    <source>
        <dbReference type="Proteomes" id="UP000595332"/>
    </source>
</evidence>
<dbReference type="InterPro" id="IPR035923">
    <property type="entry name" value="TT1751-like_sf"/>
</dbReference>
<dbReference type="CDD" id="cd14797">
    <property type="entry name" value="DUF302"/>
    <property type="match status" value="1"/>
</dbReference>
<evidence type="ECO:0000256" key="1">
    <source>
        <dbReference type="SAM" id="SignalP"/>
    </source>
</evidence>
<dbReference type="EMBL" id="AP014546">
    <property type="protein sequence ID" value="BBB31404.1"/>
    <property type="molecule type" value="Genomic_DNA"/>
</dbReference>
<dbReference type="SUPFAM" id="SSF103247">
    <property type="entry name" value="TT1751-like"/>
    <property type="match status" value="1"/>
</dbReference>
<gene>
    <name evidence="3" type="ORF">NEJAP_3466</name>
</gene>
<dbReference type="Proteomes" id="UP000595332">
    <property type="component" value="Chromosome"/>
</dbReference>
<name>A0A7R6PF47_9GAMM</name>
<feature type="domain" description="DUF302" evidence="2">
    <location>
        <begin position="55"/>
        <end position="117"/>
    </location>
</feature>
<keyword evidence="4" id="KW-1185">Reference proteome</keyword>